<sequence length="122" mass="13229">MRALGRLRPAMFDPAIRACVERQGTDPPGLRCGEEGAAATHEQRAGRAGEGGETQKHVTGETRRAAPPVQCSAWERELPAPRLPSVMQLWELMDGPISAHMMEGDCAGPRHRAEPARERPAA</sequence>
<dbReference type="AlphaFoldDB" id="A0AAD7S9C1"/>
<evidence type="ECO:0000256" key="1">
    <source>
        <dbReference type="SAM" id="MobiDB-lite"/>
    </source>
</evidence>
<keyword evidence="3" id="KW-1185">Reference proteome</keyword>
<accession>A0AAD7S9C1</accession>
<name>A0AAD7S9C1_9TELE</name>
<gene>
    <name evidence="2" type="ORF">AAFF_G00428130</name>
</gene>
<feature type="region of interest" description="Disordered" evidence="1">
    <location>
        <begin position="22"/>
        <end position="68"/>
    </location>
</feature>
<proteinExistence type="predicted"/>
<evidence type="ECO:0000313" key="2">
    <source>
        <dbReference type="EMBL" id="KAJ8398243.1"/>
    </source>
</evidence>
<dbReference type="EMBL" id="JAINUG010000091">
    <property type="protein sequence ID" value="KAJ8398243.1"/>
    <property type="molecule type" value="Genomic_DNA"/>
</dbReference>
<comment type="caution">
    <text evidence="2">The sequence shown here is derived from an EMBL/GenBank/DDBJ whole genome shotgun (WGS) entry which is preliminary data.</text>
</comment>
<organism evidence="2 3">
    <name type="scientific">Aldrovandia affinis</name>
    <dbReference type="NCBI Taxonomy" id="143900"/>
    <lineage>
        <taxon>Eukaryota</taxon>
        <taxon>Metazoa</taxon>
        <taxon>Chordata</taxon>
        <taxon>Craniata</taxon>
        <taxon>Vertebrata</taxon>
        <taxon>Euteleostomi</taxon>
        <taxon>Actinopterygii</taxon>
        <taxon>Neopterygii</taxon>
        <taxon>Teleostei</taxon>
        <taxon>Notacanthiformes</taxon>
        <taxon>Halosauridae</taxon>
        <taxon>Aldrovandia</taxon>
    </lineage>
</organism>
<protein>
    <submittedName>
        <fullName evidence="2">Uncharacterized protein</fullName>
    </submittedName>
</protein>
<feature type="region of interest" description="Disordered" evidence="1">
    <location>
        <begin position="101"/>
        <end position="122"/>
    </location>
</feature>
<evidence type="ECO:0000313" key="3">
    <source>
        <dbReference type="Proteomes" id="UP001221898"/>
    </source>
</evidence>
<reference evidence="2" key="1">
    <citation type="journal article" date="2023" name="Science">
        <title>Genome structures resolve the early diversification of teleost fishes.</title>
        <authorList>
            <person name="Parey E."/>
            <person name="Louis A."/>
            <person name="Montfort J."/>
            <person name="Bouchez O."/>
            <person name="Roques C."/>
            <person name="Iampietro C."/>
            <person name="Lluch J."/>
            <person name="Castinel A."/>
            <person name="Donnadieu C."/>
            <person name="Desvignes T."/>
            <person name="Floi Bucao C."/>
            <person name="Jouanno E."/>
            <person name="Wen M."/>
            <person name="Mejri S."/>
            <person name="Dirks R."/>
            <person name="Jansen H."/>
            <person name="Henkel C."/>
            <person name="Chen W.J."/>
            <person name="Zahm M."/>
            <person name="Cabau C."/>
            <person name="Klopp C."/>
            <person name="Thompson A.W."/>
            <person name="Robinson-Rechavi M."/>
            <person name="Braasch I."/>
            <person name="Lecointre G."/>
            <person name="Bobe J."/>
            <person name="Postlethwait J.H."/>
            <person name="Berthelot C."/>
            <person name="Roest Crollius H."/>
            <person name="Guiguen Y."/>
        </authorList>
    </citation>
    <scope>NUCLEOTIDE SEQUENCE</scope>
    <source>
        <strain evidence="2">NC1722</strain>
    </source>
</reference>
<dbReference type="Proteomes" id="UP001221898">
    <property type="component" value="Unassembled WGS sequence"/>
</dbReference>
<feature type="compositionally biased region" description="Basic and acidic residues" evidence="1">
    <location>
        <begin position="53"/>
        <end position="64"/>
    </location>
</feature>
<feature type="compositionally biased region" description="Basic and acidic residues" evidence="1">
    <location>
        <begin position="111"/>
        <end position="122"/>
    </location>
</feature>